<dbReference type="Proteomes" id="UP001372338">
    <property type="component" value="Unassembled WGS sequence"/>
</dbReference>
<keyword evidence="3" id="KW-0238">DNA-binding</keyword>
<dbReference type="Pfam" id="PF00847">
    <property type="entry name" value="AP2"/>
    <property type="match status" value="1"/>
</dbReference>
<dbReference type="AlphaFoldDB" id="A0AAN9INC2"/>
<organism evidence="10 11">
    <name type="scientific">Crotalaria pallida</name>
    <name type="common">Smooth rattlebox</name>
    <name type="synonym">Crotalaria striata</name>
    <dbReference type="NCBI Taxonomy" id="3830"/>
    <lineage>
        <taxon>Eukaryota</taxon>
        <taxon>Viridiplantae</taxon>
        <taxon>Streptophyta</taxon>
        <taxon>Embryophyta</taxon>
        <taxon>Tracheophyta</taxon>
        <taxon>Spermatophyta</taxon>
        <taxon>Magnoliopsida</taxon>
        <taxon>eudicotyledons</taxon>
        <taxon>Gunneridae</taxon>
        <taxon>Pentapetalae</taxon>
        <taxon>rosids</taxon>
        <taxon>fabids</taxon>
        <taxon>Fabales</taxon>
        <taxon>Fabaceae</taxon>
        <taxon>Papilionoideae</taxon>
        <taxon>50 kb inversion clade</taxon>
        <taxon>genistoids sensu lato</taxon>
        <taxon>core genistoids</taxon>
        <taxon>Crotalarieae</taxon>
        <taxon>Crotalaria</taxon>
    </lineage>
</organism>
<dbReference type="SMART" id="SM00380">
    <property type="entry name" value="AP2"/>
    <property type="match status" value="1"/>
</dbReference>
<dbReference type="EMBL" id="JAYWIO010000002">
    <property type="protein sequence ID" value="KAK7283156.1"/>
    <property type="molecule type" value="Genomic_DNA"/>
</dbReference>
<dbReference type="PROSITE" id="PS51032">
    <property type="entry name" value="AP2_ERF"/>
    <property type="match status" value="1"/>
</dbReference>
<dbReference type="PANTHER" id="PTHR31985:SF273">
    <property type="entry name" value="ETHYLENE-RESPONSIVE TRANSCRIPTION FACTOR ERF017"/>
    <property type="match status" value="1"/>
</dbReference>
<evidence type="ECO:0000256" key="5">
    <source>
        <dbReference type="ARBA" id="ARBA00023163"/>
    </source>
</evidence>
<feature type="domain" description="AP2/ERF" evidence="9">
    <location>
        <begin position="27"/>
        <end position="84"/>
    </location>
</feature>
<feature type="region of interest" description="Disordered" evidence="8">
    <location>
        <begin position="1"/>
        <end position="28"/>
    </location>
</feature>
<gene>
    <name evidence="10" type="ORF">RIF29_12485</name>
</gene>
<evidence type="ECO:0000256" key="4">
    <source>
        <dbReference type="ARBA" id="ARBA00023159"/>
    </source>
</evidence>
<protein>
    <recommendedName>
        <fullName evidence="9">AP2/ERF domain-containing protein</fullName>
    </recommendedName>
</protein>
<reference evidence="10 11" key="1">
    <citation type="submission" date="2024-01" db="EMBL/GenBank/DDBJ databases">
        <title>The genomes of 5 underutilized Papilionoideae crops provide insights into root nodulation and disease resistanc.</title>
        <authorList>
            <person name="Yuan L."/>
        </authorList>
    </citation>
    <scope>NUCLEOTIDE SEQUENCE [LARGE SCALE GENOMIC DNA]</scope>
    <source>
        <strain evidence="10">ZHUSHIDOU_FW_LH</strain>
        <tissue evidence="10">Leaf</tissue>
    </source>
</reference>
<evidence type="ECO:0000256" key="3">
    <source>
        <dbReference type="ARBA" id="ARBA00023125"/>
    </source>
</evidence>
<evidence type="ECO:0000313" key="10">
    <source>
        <dbReference type="EMBL" id="KAK7283156.1"/>
    </source>
</evidence>
<dbReference type="PRINTS" id="PR00367">
    <property type="entry name" value="ETHRSPELEMNT"/>
</dbReference>
<dbReference type="FunFam" id="3.30.730.10:FF:000001">
    <property type="entry name" value="Ethylene-responsive transcription factor 2"/>
    <property type="match status" value="1"/>
</dbReference>
<comment type="caution">
    <text evidence="10">The sequence shown here is derived from an EMBL/GenBank/DDBJ whole genome shotgun (WGS) entry which is preliminary data.</text>
</comment>
<dbReference type="SUPFAM" id="SSF54171">
    <property type="entry name" value="DNA-binding domain"/>
    <property type="match status" value="1"/>
</dbReference>
<comment type="subcellular location">
    <subcellularLocation>
        <location evidence="1">Nucleus</location>
    </subcellularLocation>
</comment>
<comment type="similarity">
    <text evidence="7">Belongs to the AP2/ERF transcription factor family. ERF subfamily.</text>
</comment>
<evidence type="ECO:0000256" key="8">
    <source>
        <dbReference type="SAM" id="MobiDB-lite"/>
    </source>
</evidence>
<dbReference type="PANTHER" id="PTHR31985">
    <property type="entry name" value="ETHYLENE-RESPONSIVE TRANSCRIPTION FACTOR ERF042-RELATED"/>
    <property type="match status" value="1"/>
</dbReference>
<dbReference type="GO" id="GO:0003700">
    <property type="term" value="F:DNA-binding transcription factor activity"/>
    <property type="evidence" value="ECO:0007669"/>
    <property type="project" value="InterPro"/>
</dbReference>
<keyword evidence="2" id="KW-0805">Transcription regulation</keyword>
<dbReference type="InterPro" id="IPR016177">
    <property type="entry name" value="DNA-bd_dom_sf"/>
</dbReference>
<dbReference type="InterPro" id="IPR051032">
    <property type="entry name" value="AP2/ERF_TF_ERF_subfamily"/>
</dbReference>
<dbReference type="InterPro" id="IPR001471">
    <property type="entry name" value="AP2/ERF_dom"/>
</dbReference>
<evidence type="ECO:0000256" key="6">
    <source>
        <dbReference type="ARBA" id="ARBA00023242"/>
    </source>
</evidence>
<dbReference type="Gene3D" id="3.30.730.10">
    <property type="entry name" value="AP2/ERF domain"/>
    <property type="match status" value="1"/>
</dbReference>
<evidence type="ECO:0000313" key="11">
    <source>
        <dbReference type="Proteomes" id="UP001372338"/>
    </source>
</evidence>
<keyword evidence="6" id="KW-0539">Nucleus</keyword>
<keyword evidence="11" id="KW-1185">Reference proteome</keyword>
<accession>A0AAN9INC2</accession>
<dbReference type="GO" id="GO:0005634">
    <property type="term" value="C:nucleus"/>
    <property type="evidence" value="ECO:0007669"/>
    <property type="project" value="UniProtKB-SubCell"/>
</dbReference>
<evidence type="ECO:0000256" key="2">
    <source>
        <dbReference type="ARBA" id="ARBA00023015"/>
    </source>
</evidence>
<dbReference type="GO" id="GO:0003677">
    <property type="term" value="F:DNA binding"/>
    <property type="evidence" value="ECO:0007669"/>
    <property type="project" value="UniProtKB-KW"/>
</dbReference>
<dbReference type="InterPro" id="IPR036955">
    <property type="entry name" value="AP2/ERF_dom_sf"/>
</dbReference>
<sequence length="247" mass="27681">MASAASHPSATTTHDSSSPNDNNNNKLYKGVRKRKWGKWVCEIRLPNSRERIWLGSYDSPEKAARAFDAALYCLRGRHAHFNFPDTPFKLENNNNVVVVGAGDKSLTHQEIQEIASKFANEDPPPSSSLQRDDNDGNISAATTITTATTIVSSSCSTNICEYDGMQVDQVGDMSKMDWTFLDMLDNDYYSNQVPSCSDYYGLYSDLDKVHSGELGYSTLLPSPFEGNEQQMEGDYDPFSHQSFLWNW</sequence>
<evidence type="ECO:0000259" key="9">
    <source>
        <dbReference type="PROSITE" id="PS51032"/>
    </source>
</evidence>
<dbReference type="CDD" id="cd00018">
    <property type="entry name" value="AP2"/>
    <property type="match status" value="1"/>
</dbReference>
<keyword evidence="5" id="KW-0804">Transcription</keyword>
<feature type="compositionally biased region" description="Low complexity" evidence="8">
    <location>
        <begin position="1"/>
        <end position="25"/>
    </location>
</feature>
<evidence type="ECO:0000256" key="7">
    <source>
        <dbReference type="ARBA" id="ARBA00024343"/>
    </source>
</evidence>
<keyword evidence="4" id="KW-0010">Activator</keyword>
<name>A0AAN9INC2_CROPI</name>
<proteinExistence type="inferred from homology"/>
<evidence type="ECO:0000256" key="1">
    <source>
        <dbReference type="ARBA" id="ARBA00004123"/>
    </source>
</evidence>